<evidence type="ECO:0000313" key="2">
    <source>
        <dbReference type="Proteomes" id="UP000283269"/>
    </source>
</evidence>
<dbReference type="AlphaFoldDB" id="A0A409XAS3"/>
<dbReference type="Proteomes" id="UP000283269">
    <property type="component" value="Unassembled WGS sequence"/>
</dbReference>
<protein>
    <recommendedName>
        <fullName evidence="3">F-box domain-containing protein</fullName>
    </recommendedName>
</protein>
<dbReference type="InParanoid" id="A0A409XAS3"/>
<dbReference type="SUPFAM" id="SSF81383">
    <property type="entry name" value="F-box domain"/>
    <property type="match status" value="1"/>
</dbReference>
<keyword evidence="2" id="KW-1185">Reference proteome</keyword>
<reference evidence="1 2" key="1">
    <citation type="journal article" date="2018" name="Evol. Lett.">
        <title>Horizontal gene cluster transfer increased hallucinogenic mushroom diversity.</title>
        <authorList>
            <person name="Reynolds H.T."/>
            <person name="Vijayakumar V."/>
            <person name="Gluck-Thaler E."/>
            <person name="Korotkin H.B."/>
            <person name="Matheny P.B."/>
            <person name="Slot J.C."/>
        </authorList>
    </citation>
    <scope>NUCLEOTIDE SEQUENCE [LARGE SCALE GENOMIC DNA]</scope>
    <source>
        <strain evidence="1 2">2631</strain>
    </source>
</reference>
<gene>
    <name evidence="1" type="ORF">CVT25_001255</name>
</gene>
<dbReference type="InterPro" id="IPR036047">
    <property type="entry name" value="F-box-like_dom_sf"/>
</dbReference>
<comment type="caution">
    <text evidence="1">The sequence shown here is derived from an EMBL/GenBank/DDBJ whole genome shotgun (WGS) entry which is preliminary data.</text>
</comment>
<evidence type="ECO:0008006" key="3">
    <source>
        <dbReference type="Google" id="ProtNLM"/>
    </source>
</evidence>
<dbReference type="OrthoDB" id="10441690at2759"/>
<sequence>MGLGLSIVAPFAKPIIVHALAAWSIEGHPHNVNIIIVDDVSSTVQPVTHPTFDKDYAKQYHITPDVTMTNGRHSPPISLDLPPELVDDIITRALANLGGRSLSSMALVSQHFRVQVNQQRFSAIILDTDLGYDCTYISHRLNTLALIVDAERYIPGMLNVASFITCFEFSMVAKQDESRPRIDIAMAILCKALFRPTQSYKSRAEDFQFRLEPWQRSYTDELTEWNSLSPDFTASFADLCRNSALTRLRIFNIRHVPMGLLQGSSVKHLHLRDVDIHRHLDLSSETHRPCFLHSLVVDGSLPFETISHILCGRHAPPPALFSRLKELKMMLRGHGDVDTTNQILSKATSLDTLTLSLPVVLRGPTLEETLQGRIVEYGHLPSLKKLYLLPISRDGFPMDRILGNAVPAGLQEIHVFFSYYLTHSVIHANMFPLIDLTDIDNRLADRLYSTVKRVIISLHVVLGFNSSALDFAAFGGICRTSVINSLPRLSRAFSEALDVRIDLIPSS</sequence>
<organism evidence="1 2">
    <name type="scientific">Psilocybe cyanescens</name>
    <dbReference type="NCBI Taxonomy" id="93625"/>
    <lineage>
        <taxon>Eukaryota</taxon>
        <taxon>Fungi</taxon>
        <taxon>Dikarya</taxon>
        <taxon>Basidiomycota</taxon>
        <taxon>Agaricomycotina</taxon>
        <taxon>Agaricomycetes</taxon>
        <taxon>Agaricomycetidae</taxon>
        <taxon>Agaricales</taxon>
        <taxon>Agaricineae</taxon>
        <taxon>Strophariaceae</taxon>
        <taxon>Psilocybe</taxon>
    </lineage>
</organism>
<name>A0A409XAS3_PSICY</name>
<evidence type="ECO:0000313" key="1">
    <source>
        <dbReference type="EMBL" id="PPQ87913.1"/>
    </source>
</evidence>
<dbReference type="EMBL" id="NHYD01002186">
    <property type="protein sequence ID" value="PPQ87913.1"/>
    <property type="molecule type" value="Genomic_DNA"/>
</dbReference>
<accession>A0A409XAS3</accession>
<proteinExistence type="predicted"/>